<dbReference type="EMBL" id="JAENIJ010000056">
    <property type="protein sequence ID" value="MBK1884529.1"/>
    <property type="molecule type" value="Genomic_DNA"/>
</dbReference>
<protein>
    <submittedName>
        <fullName evidence="1">Uncharacterized protein</fullName>
    </submittedName>
</protein>
<sequence>MPSLLAGPPKVEGLKPDERVSVTLIYSEPAITKYKYVFSGSEVTISENGKTLGKLAITAEDAVHIDQHLWAVERGKKAGRSVMGAPVYTIKHESSGKTIGTWTYRIDEPKESRKPVLSLGELRKRLP</sequence>
<dbReference type="AlphaFoldDB" id="A0A934SEP7"/>
<reference evidence="1" key="1">
    <citation type="submission" date="2021-01" db="EMBL/GenBank/DDBJ databases">
        <title>Modified the classification status of verrucomicrobia.</title>
        <authorList>
            <person name="Feng X."/>
        </authorList>
    </citation>
    <scope>NUCLEOTIDE SEQUENCE</scope>
    <source>
        <strain evidence="1">KCTC 22041</strain>
    </source>
</reference>
<comment type="caution">
    <text evidence="1">The sequence shown here is derived from an EMBL/GenBank/DDBJ whole genome shotgun (WGS) entry which is preliminary data.</text>
</comment>
<gene>
    <name evidence="1" type="ORF">JIN85_19085</name>
</gene>
<accession>A0A934SEP7</accession>
<name>A0A934SEP7_9BACT</name>
<organism evidence="1 2">
    <name type="scientific">Luteolibacter pohnpeiensis</name>
    <dbReference type="NCBI Taxonomy" id="454153"/>
    <lineage>
        <taxon>Bacteria</taxon>
        <taxon>Pseudomonadati</taxon>
        <taxon>Verrucomicrobiota</taxon>
        <taxon>Verrucomicrobiia</taxon>
        <taxon>Verrucomicrobiales</taxon>
        <taxon>Verrucomicrobiaceae</taxon>
        <taxon>Luteolibacter</taxon>
    </lineage>
</organism>
<proteinExistence type="predicted"/>
<keyword evidence="2" id="KW-1185">Reference proteome</keyword>
<dbReference type="Proteomes" id="UP000603141">
    <property type="component" value="Unassembled WGS sequence"/>
</dbReference>
<evidence type="ECO:0000313" key="1">
    <source>
        <dbReference type="EMBL" id="MBK1884529.1"/>
    </source>
</evidence>
<evidence type="ECO:0000313" key="2">
    <source>
        <dbReference type="Proteomes" id="UP000603141"/>
    </source>
</evidence>